<organism evidence="1 2">
    <name type="scientific">Salibacterium salarium</name>
    <dbReference type="NCBI Taxonomy" id="284579"/>
    <lineage>
        <taxon>Bacteria</taxon>
        <taxon>Bacillati</taxon>
        <taxon>Bacillota</taxon>
        <taxon>Bacilli</taxon>
        <taxon>Bacillales</taxon>
        <taxon>Bacillaceae</taxon>
    </lineage>
</organism>
<evidence type="ECO:0000313" key="2">
    <source>
        <dbReference type="Proteomes" id="UP000275076"/>
    </source>
</evidence>
<protein>
    <recommendedName>
        <fullName evidence="3">Ferric iron reductase protein FhuF, involved in iron transport</fullName>
    </recommendedName>
</protein>
<dbReference type="Proteomes" id="UP000275076">
    <property type="component" value="Unassembled WGS sequence"/>
</dbReference>
<evidence type="ECO:0000313" key="1">
    <source>
        <dbReference type="EMBL" id="RSL31672.1"/>
    </source>
</evidence>
<proteinExistence type="predicted"/>
<gene>
    <name evidence="1" type="ORF">D7Z54_19725</name>
</gene>
<accession>A0A428N025</accession>
<keyword evidence="2" id="KW-1185">Reference proteome</keyword>
<dbReference type="RefSeq" id="WP_125558226.1">
    <property type="nucleotide sequence ID" value="NZ_RBVX01000022.1"/>
</dbReference>
<name>A0A428N025_9BACI</name>
<dbReference type="AlphaFoldDB" id="A0A428N025"/>
<sequence>MAVVMTNHADSKAYELFSVRMEPPVAYNMKHSAESWLLQENLSDFLTQYGRYMDAPSLDMPAMFWANRYSRYFAFVHWAIAKGYELDTAPENVMVYNCERPGIAEPAFEFQTSYSKAHREFETKEERQQRLLSFYQNHVVPLFQAAASYVGIRTRELWGQVYHAVPYFIDLAKVTESNEVQSFLEEDWEYITTQTNPGDFEEKKHPFQYKCIAIPNPVDDDKPLYTKPTCCLAYKGSNRYCYRCPRMKPEQRDEYYQKYKE</sequence>
<comment type="caution">
    <text evidence="1">The sequence shown here is derived from an EMBL/GenBank/DDBJ whole genome shotgun (WGS) entry which is preliminary data.</text>
</comment>
<evidence type="ECO:0008006" key="3">
    <source>
        <dbReference type="Google" id="ProtNLM"/>
    </source>
</evidence>
<dbReference type="EMBL" id="RBVX01000022">
    <property type="protein sequence ID" value="RSL31672.1"/>
    <property type="molecule type" value="Genomic_DNA"/>
</dbReference>
<reference evidence="1 2" key="1">
    <citation type="submission" date="2018-10" db="EMBL/GenBank/DDBJ databases">
        <title>Draft genome sequence of Bacillus salarius IM0101, isolated from a hypersaline soil in Inner Mongolia, China.</title>
        <authorList>
            <person name="Yamprayoonswat W."/>
            <person name="Boonvisut S."/>
            <person name="Jumpathong W."/>
            <person name="Sittihan S."/>
            <person name="Ruangsuj P."/>
            <person name="Wanthongcharoen S."/>
            <person name="Thongpramul N."/>
            <person name="Pimmason S."/>
            <person name="Yu B."/>
            <person name="Yasawong M."/>
        </authorList>
    </citation>
    <scope>NUCLEOTIDE SEQUENCE [LARGE SCALE GENOMIC DNA]</scope>
    <source>
        <strain evidence="1 2">IM0101</strain>
    </source>
</reference>
<dbReference type="OrthoDB" id="2819999at2"/>